<evidence type="ECO:0000313" key="2">
    <source>
        <dbReference type="EMBL" id="EEE52952.1"/>
    </source>
</evidence>
<organism evidence="2">
    <name type="scientific">Oryza sativa subsp. japonica</name>
    <name type="common">Rice</name>
    <dbReference type="NCBI Taxonomy" id="39947"/>
    <lineage>
        <taxon>Eukaryota</taxon>
        <taxon>Viridiplantae</taxon>
        <taxon>Streptophyta</taxon>
        <taxon>Embryophyta</taxon>
        <taxon>Tracheophyta</taxon>
        <taxon>Spermatophyta</taxon>
        <taxon>Magnoliopsida</taxon>
        <taxon>Liliopsida</taxon>
        <taxon>Poales</taxon>
        <taxon>Poaceae</taxon>
        <taxon>BOP clade</taxon>
        <taxon>Oryzoideae</taxon>
        <taxon>Oryzeae</taxon>
        <taxon>Oryzinae</taxon>
        <taxon>Oryza</taxon>
        <taxon>Oryza sativa</taxon>
    </lineage>
</organism>
<gene>
    <name evidence="2" type="ORF">OsJ_35587</name>
</gene>
<dbReference type="AlphaFoldDB" id="B9GCE5"/>
<sequence length="136" mass="14825">MAWQGHLPITTLRRKRGGKEERGGGGASLGDLTGAVDSFRPADEAGGSAVGQWWRWIGMLEEARGTGEEEVGLSACMNLKAYLMVQNSNDRSQAAASVLTPEQCFSIYFGLGMSCRQFAENISNNVQQDSKMVDRY</sequence>
<feature type="region of interest" description="Disordered" evidence="1">
    <location>
        <begin position="1"/>
        <end position="32"/>
    </location>
</feature>
<protein>
    <submittedName>
        <fullName evidence="2">Uncharacterized protein</fullName>
    </submittedName>
</protein>
<dbReference type="EMBL" id="CM000149">
    <property type="protein sequence ID" value="EEE52952.1"/>
    <property type="molecule type" value="Genomic_DNA"/>
</dbReference>
<proteinExistence type="predicted"/>
<reference evidence="2" key="2">
    <citation type="submission" date="2008-12" db="EMBL/GenBank/DDBJ databases">
        <title>Improved gene annotation of the rice (Oryza sativa) genomes.</title>
        <authorList>
            <person name="Wang J."/>
            <person name="Li R."/>
            <person name="Fan W."/>
            <person name="Huang Q."/>
            <person name="Zhang J."/>
            <person name="Zhou Y."/>
            <person name="Hu Y."/>
            <person name="Zi S."/>
            <person name="Li J."/>
            <person name="Ni P."/>
            <person name="Zheng H."/>
            <person name="Zhang Y."/>
            <person name="Zhao M."/>
            <person name="Hao Q."/>
            <person name="McDermott J."/>
            <person name="Samudrala R."/>
            <person name="Kristiansen K."/>
            <person name="Wong G.K.-S."/>
        </authorList>
    </citation>
    <scope>NUCLEOTIDE SEQUENCE</scope>
</reference>
<evidence type="ECO:0000256" key="1">
    <source>
        <dbReference type="SAM" id="MobiDB-lite"/>
    </source>
</evidence>
<name>B9GCE5_ORYSJ</name>
<accession>B9GCE5</accession>
<reference evidence="2" key="1">
    <citation type="journal article" date="2005" name="PLoS Biol.">
        <title>The genomes of Oryza sativa: a history of duplications.</title>
        <authorList>
            <person name="Yu J."/>
            <person name="Wang J."/>
            <person name="Lin W."/>
            <person name="Li S."/>
            <person name="Li H."/>
            <person name="Zhou J."/>
            <person name="Ni P."/>
            <person name="Dong W."/>
            <person name="Hu S."/>
            <person name="Zeng C."/>
            <person name="Zhang J."/>
            <person name="Zhang Y."/>
            <person name="Li R."/>
            <person name="Xu Z."/>
            <person name="Li S."/>
            <person name="Li X."/>
            <person name="Zheng H."/>
            <person name="Cong L."/>
            <person name="Lin L."/>
            <person name="Yin J."/>
            <person name="Geng J."/>
            <person name="Li G."/>
            <person name="Shi J."/>
            <person name="Liu J."/>
            <person name="Lv H."/>
            <person name="Li J."/>
            <person name="Wang J."/>
            <person name="Deng Y."/>
            <person name="Ran L."/>
            <person name="Shi X."/>
            <person name="Wang X."/>
            <person name="Wu Q."/>
            <person name="Li C."/>
            <person name="Ren X."/>
            <person name="Wang J."/>
            <person name="Wang X."/>
            <person name="Li D."/>
            <person name="Liu D."/>
            <person name="Zhang X."/>
            <person name="Ji Z."/>
            <person name="Zhao W."/>
            <person name="Sun Y."/>
            <person name="Zhang Z."/>
            <person name="Bao J."/>
            <person name="Han Y."/>
            <person name="Dong L."/>
            <person name="Ji J."/>
            <person name="Chen P."/>
            <person name="Wu S."/>
            <person name="Liu J."/>
            <person name="Xiao Y."/>
            <person name="Bu D."/>
            <person name="Tan J."/>
            <person name="Yang L."/>
            <person name="Ye C."/>
            <person name="Zhang J."/>
            <person name="Xu J."/>
            <person name="Zhou Y."/>
            <person name="Yu Y."/>
            <person name="Zhang B."/>
            <person name="Zhuang S."/>
            <person name="Wei H."/>
            <person name="Liu B."/>
            <person name="Lei M."/>
            <person name="Yu H."/>
            <person name="Li Y."/>
            <person name="Xu H."/>
            <person name="Wei S."/>
            <person name="He X."/>
            <person name="Fang L."/>
            <person name="Zhang Z."/>
            <person name="Zhang Y."/>
            <person name="Huang X."/>
            <person name="Su Z."/>
            <person name="Tong W."/>
            <person name="Li J."/>
            <person name="Tong Z."/>
            <person name="Li S."/>
            <person name="Ye J."/>
            <person name="Wang L."/>
            <person name="Fang L."/>
            <person name="Lei T."/>
            <person name="Chen C."/>
            <person name="Chen H."/>
            <person name="Xu Z."/>
            <person name="Li H."/>
            <person name="Huang H."/>
            <person name="Zhang F."/>
            <person name="Xu H."/>
            <person name="Li N."/>
            <person name="Zhao C."/>
            <person name="Li S."/>
            <person name="Dong L."/>
            <person name="Huang Y."/>
            <person name="Li L."/>
            <person name="Xi Y."/>
            <person name="Qi Q."/>
            <person name="Li W."/>
            <person name="Zhang B."/>
            <person name="Hu W."/>
            <person name="Zhang Y."/>
            <person name="Tian X."/>
            <person name="Jiao Y."/>
            <person name="Liang X."/>
            <person name="Jin J."/>
            <person name="Gao L."/>
            <person name="Zheng W."/>
            <person name="Hao B."/>
            <person name="Liu S."/>
            <person name="Wang W."/>
            <person name="Yuan L."/>
            <person name="Cao M."/>
            <person name="McDermott J."/>
            <person name="Samudrala R."/>
            <person name="Wang J."/>
            <person name="Wong G.K."/>
            <person name="Yang H."/>
        </authorList>
    </citation>
    <scope>NUCLEOTIDE SEQUENCE [LARGE SCALE GENOMIC DNA]</scope>
</reference>
<dbReference type="Proteomes" id="UP000007752">
    <property type="component" value="Chromosome 12"/>
</dbReference>